<keyword evidence="2" id="KW-1185">Reference proteome</keyword>
<gene>
    <name evidence="1" type="ORF">ACFQGU_12105</name>
</gene>
<evidence type="ECO:0000313" key="1">
    <source>
        <dbReference type="EMBL" id="MFC6238621.1"/>
    </source>
</evidence>
<evidence type="ECO:0008006" key="3">
    <source>
        <dbReference type="Google" id="ProtNLM"/>
    </source>
</evidence>
<reference evidence="2" key="1">
    <citation type="journal article" date="2019" name="Int. J. Syst. Evol. Microbiol.">
        <title>The Global Catalogue of Microorganisms (GCM) 10K type strain sequencing project: providing services to taxonomists for standard genome sequencing and annotation.</title>
        <authorList>
            <consortium name="The Broad Institute Genomics Platform"/>
            <consortium name="The Broad Institute Genome Sequencing Center for Infectious Disease"/>
            <person name="Wu L."/>
            <person name="Ma J."/>
        </authorList>
    </citation>
    <scope>NUCLEOTIDE SEQUENCE [LARGE SCALE GENOMIC DNA]</scope>
    <source>
        <strain evidence="2">CGMCC 4.7317</strain>
    </source>
</reference>
<comment type="caution">
    <text evidence="1">The sequence shown here is derived from an EMBL/GenBank/DDBJ whole genome shotgun (WGS) entry which is preliminary data.</text>
</comment>
<dbReference type="Proteomes" id="UP001596138">
    <property type="component" value="Unassembled WGS sequence"/>
</dbReference>
<dbReference type="EMBL" id="JBHSTI010000008">
    <property type="protein sequence ID" value="MFC6238621.1"/>
    <property type="molecule type" value="Genomic_DNA"/>
</dbReference>
<evidence type="ECO:0000313" key="2">
    <source>
        <dbReference type="Proteomes" id="UP001596138"/>
    </source>
</evidence>
<proteinExistence type="predicted"/>
<accession>A0ABW1T2A8</accession>
<protein>
    <recommendedName>
        <fullName evidence="3">2OG-Fe(II) oxygenase</fullName>
    </recommendedName>
</protein>
<organism evidence="1 2">
    <name type="scientific">Longivirga aurantiaca</name>
    <dbReference type="NCBI Taxonomy" id="1837743"/>
    <lineage>
        <taxon>Bacteria</taxon>
        <taxon>Bacillati</taxon>
        <taxon>Actinomycetota</taxon>
        <taxon>Actinomycetes</taxon>
        <taxon>Sporichthyales</taxon>
        <taxon>Sporichthyaceae</taxon>
        <taxon>Longivirga</taxon>
    </lineage>
</organism>
<sequence>MPRHLTLPILEETGYVVLDSYQQPIDPAEWKDLEYVDWKSSGDTRFAPLASAYGQIECNGFWHFDPPKADKDGVWIDSQTAIAPTLTRRVQEIGANVGRCRIIELQPNSYADALYNSHLDDNNRLNPEGEGWVLRLFMQLTHNPDSVMILREDINDPSTETRISLPAGAQLLVDSERMWHSVWHQDSAGEARHCLITSVESGPALEKWVFENSPRTKVESAFLDQGEAFRGETIAQERRSARTAYYGYDPTMVMSEA</sequence>
<dbReference type="RefSeq" id="WP_386766986.1">
    <property type="nucleotide sequence ID" value="NZ_JBHSTI010000008.1"/>
</dbReference>
<name>A0ABW1T2A8_9ACTN</name>